<sequence>MKLQEIMEKHFNGLSITPDFYHQWNIGIHLELGNDIYQFGDNNRLNMKRFNTIYEQVSAIVPILFKKMDDVLVVVNSYPHETNKVVYPNFFKRYVKEQKLKYFLHLHEFQWKFDEDNLLIQQMTLFCKASDLKIEQLLKTLIHENFHPLQPRLRKAHSYYAPDVFLINVNTNCIFHLYDDRGCEIISADKELHEKFLETFSGWELQEKSLSFRLTT</sequence>
<reference evidence="2 3" key="1">
    <citation type="journal article" date="2012" name="J. Bacteriol.">
        <title>Draft Genome Sequence of Bacillus isronensis Strain B3W22, Isolated from the Upper Atmosphere.</title>
        <authorList>
            <person name="Shivaji S."/>
            <person name="Ara S."/>
            <person name="Singh S.K."/>
            <person name="Bandi S."/>
            <person name="Singh A."/>
            <person name="Pinnaka A.K."/>
        </authorList>
    </citation>
    <scope>NUCLEOTIDE SEQUENCE [LARGE SCALE GENOMIC DNA]</scope>
    <source>
        <strain evidence="2 3">B3W22</strain>
    </source>
</reference>
<organism evidence="2 3">
    <name type="scientific">Solibacillus isronensis B3W22</name>
    <dbReference type="NCBI Taxonomy" id="1224748"/>
    <lineage>
        <taxon>Bacteria</taxon>
        <taxon>Bacillati</taxon>
        <taxon>Bacillota</taxon>
        <taxon>Bacilli</taxon>
        <taxon>Bacillales</taxon>
        <taxon>Caryophanaceae</taxon>
        <taxon>Solibacillus</taxon>
    </lineage>
</organism>
<accession>K1KVX3</accession>
<dbReference type="InterPro" id="IPR024976">
    <property type="entry name" value="DUF3885"/>
</dbReference>
<protein>
    <recommendedName>
        <fullName evidence="1">DUF3885 domain-containing protein</fullName>
    </recommendedName>
</protein>
<evidence type="ECO:0000313" key="3">
    <source>
        <dbReference type="Proteomes" id="UP000004738"/>
    </source>
</evidence>
<dbReference type="Proteomes" id="UP000004738">
    <property type="component" value="Unassembled WGS sequence"/>
</dbReference>
<name>K1KVX3_9BACL</name>
<keyword evidence="3" id="KW-1185">Reference proteome</keyword>
<evidence type="ECO:0000259" key="1">
    <source>
        <dbReference type="Pfam" id="PF13021"/>
    </source>
</evidence>
<dbReference type="EMBL" id="AMCK01000020">
    <property type="protein sequence ID" value="EKB44047.1"/>
    <property type="molecule type" value="Genomic_DNA"/>
</dbReference>
<feature type="domain" description="DUF3885" evidence="1">
    <location>
        <begin position="4"/>
        <end position="204"/>
    </location>
</feature>
<dbReference type="AlphaFoldDB" id="K1KVX3"/>
<evidence type="ECO:0000313" key="2">
    <source>
        <dbReference type="EMBL" id="EKB44047.1"/>
    </source>
</evidence>
<proteinExistence type="predicted"/>
<comment type="caution">
    <text evidence="2">The sequence shown here is derived from an EMBL/GenBank/DDBJ whole genome shotgun (WGS) entry which is preliminary data.</text>
</comment>
<gene>
    <name evidence="2" type="ORF">B857_03133</name>
</gene>
<dbReference type="PATRIC" id="fig|1224748.3.peg.3107"/>
<dbReference type="Pfam" id="PF13021">
    <property type="entry name" value="DUF3885"/>
    <property type="match status" value="1"/>
</dbReference>
<dbReference type="RefSeq" id="WP_008407866.1">
    <property type="nucleotide sequence ID" value="NZ_AMCK01000020.1"/>
</dbReference>